<dbReference type="InterPro" id="IPR006091">
    <property type="entry name" value="Acyl-CoA_Oxase/DH_mid-dom"/>
</dbReference>
<evidence type="ECO:0000259" key="16">
    <source>
        <dbReference type="Pfam" id="PF02770"/>
    </source>
</evidence>
<evidence type="ECO:0000256" key="10">
    <source>
        <dbReference type="ARBA" id="ARBA00023098"/>
    </source>
</evidence>
<keyword evidence="20" id="KW-1185">Reference proteome</keyword>
<evidence type="ECO:0000313" key="20">
    <source>
        <dbReference type="Proteomes" id="UP000780801"/>
    </source>
</evidence>
<evidence type="ECO:0000259" key="17">
    <source>
        <dbReference type="Pfam" id="PF14749"/>
    </source>
</evidence>
<dbReference type="Pfam" id="PF14749">
    <property type="entry name" value="Acyl-CoA_ox_N"/>
    <property type="match status" value="1"/>
</dbReference>
<comment type="cofactor">
    <cofactor evidence="2">
        <name>FAD</name>
        <dbReference type="ChEBI" id="CHEBI:57692"/>
    </cofactor>
</comment>
<dbReference type="Pfam" id="PF01756">
    <property type="entry name" value="ACOX"/>
    <property type="match status" value="1"/>
</dbReference>
<comment type="similarity">
    <text evidence="5 12">Belongs to the acyl-CoA oxidase family.</text>
</comment>
<dbReference type="GO" id="GO:0005504">
    <property type="term" value="F:fatty acid binding"/>
    <property type="evidence" value="ECO:0007669"/>
    <property type="project" value="TreeGrafter"/>
</dbReference>
<keyword evidence="8" id="KW-0276">Fatty acid metabolism</keyword>
<dbReference type="AlphaFoldDB" id="A0A9P6FXQ1"/>
<dbReference type="Pfam" id="PF02770">
    <property type="entry name" value="Acyl-CoA_dh_M"/>
    <property type="match status" value="1"/>
</dbReference>
<dbReference type="InterPro" id="IPR029320">
    <property type="entry name" value="Acyl-CoA_ox_N"/>
</dbReference>
<feature type="domain" description="Acyl-CoA oxidase C-alpha1" evidence="18">
    <location>
        <begin position="297"/>
        <end position="466"/>
    </location>
</feature>
<dbReference type="InterPro" id="IPR055060">
    <property type="entry name" value="ACOX_C_alpha1"/>
</dbReference>
<dbReference type="SUPFAM" id="SSF56645">
    <property type="entry name" value="Acyl-CoA dehydrogenase NM domain-like"/>
    <property type="match status" value="1"/>
</dbReference>
<comment type="caution">
    <text evidence="19">The sequence shown here is derived from an EMBL/GenBank/DDBJ whole genome shotgun (WGS) entry which is preliminary data.</text>
</comment>
<organism evidence="19 20">
    <name type="scientific">Lunasporangiospora selenospora</name>
    <dbReference type="NCBI Taxonomy" id="979761"/>
    <lineage>
        <taxon>Eukaryota</taxon>
        <taxon>Fungi</taxon>
        <taxon>Fungi incertae sedis</taxon>
        <taxon>Mucoromycota</taxon>
        <taxon>Mortierellomycotina</taxon>
        <taxon>Mortierellomycetes</taxon>
        <taxon>Mortierellales</taxon>
        <taxon>Mortierellaceae</taxon>
        <taxon>Lunasporangiospora</taxon>
    </lineage>
</organism>
<dbReference type="Pfam" id="PF22924">
    <property type="entry name" value="ACOX_C_alpha1"/>
    <property type="match status" value="1"/>
</dbReference>
<evidence type="ECO:0000256" key="4">
    <source>
        <dbReference type="ARBA" id="ARBA00004846"/>
    </source>
</evidence>
<comment type="catalytic activity">
    <reaction evidence="1">
        <text>a 2,3-saturated acyl-CoA + O2 = a (2E)-enoyl-CoA + H2O2</text>
        <dbReference type="Rhea" id="RHEA:38959"/>
        <dbReference type="ChEBI" id="CHEBI:15379"/>
        <dbReference type="ChEBI" id="CHEBI:16240"/>
        <dbReference type="ChEBI" id="CHEBI:58856"/>
        <dbReference type="ChEBI" id="CHEBI:65111"/>
        <dbReference type="EC" id="1.3.3.6"/>
    </reaction>
</comment>
<feature type="domain" description="Acyl-CoA oxidase/dehydrogenase middle" evidence="16">
    <location>
        <begin position="155"/>
        <end position="249"/>
    </location>
</feature>
<dbReference type="GO" id="GO:0055088">
    <property type="term" value="P:lipid homeostasis"/>
    <property type="evidence" value="ECO:0007669"/>
    <property type="project" value="TreeGrafter"/>
</dbReference>
<dbReference type="FunFam" id="2.40.110.10:FF:000003">
    <property type="entry name" value="Acyl-coenzyme A oxidase"/>
    <property type="match status" value="1"/>
</dbReference>
<sequence length="706" mass="79145">MVLTTSPASEASSSKASSKLPTQNKIDLANARKKVSFDIVDMTNYIHCGAANVEQRRYIIDLIAKDPIFKKDDWGWLNHTDAVKRGIAMSARLAEIKMEHDLNDLDFATMVEAIDDPLPIILHNGAFIPVVNSQGSDEQIEKWIPLAEKYQIIGCYAQTELGHGSNLSRLETTATFIRDTDEWEINSTSFTAAKWWIGGLGAMCTHAVVQARLFIDGQDYGAHVFVVPLRSLEDHKTFPGIEIGDIGPKAYNGFNKMDNGFARFNGYRIPRENMLMRFSKVSREGVYTKPPHAKLSYGSMVLLRSVLIKQMALYLSRATTVATRYLTVRRQFNNPTSRNDLDVNPNLETQVINYPMVQNRLFPMIAQAYALYAAGSCMMEMYINLMTGLSSGNIDTLGEVHAMSSALKSYCTTIGAAGTEECRKLMGGHGFSYFTGLAHLFASIVPSNTYEGDNYVLTQQMARYLLKEVKTARSNPENVTPFSRYLLRGLNKSALSRETCAVAQPQDWLKPEVQLAAFEHRCARLAYELSDNVDAAEGDKESNAFWSDHNIECYRISHAHAQYVLVLWFIQSIETAQDPEADEERRAQPESVRVLQKLSNLHALHTIQQNLADFVEDGYLNPAQCQSLRAQVKDLVTSLADEAVGLVDAFDHPDFLLNSALGASDGDAYKRLWDKAQSEPLNQRQVCDGYEEYIRPLLKRHGDLKL</sequence>
<evidence type="ECO:0000256" key="5">
    <source>
        <dbReference type="ARBA" id="ARBA00006288"/>
    </source>
</evidence>
<feature type="active site" description="Proton acceptor" evidence="13">
    <location>
        <position position="451"/>
    </location>
</feature>
<keyword evidence="9" id="KW-0560">Oxidoreductase</keyword>
<dbReference type="GO" id="GO:0033540">
    <property type="term" value="P:fatty acid beta-oxidation using acyl-CoA oxidase"/>
    <property type="evidence" value="ECO:0007669"/>
    <property type="project" value="TreeGrafter"/>
</dbReference>
<proteinExistence type="inferred from homology"/>
<keyword evidence="10" id="KW-0443">Lipid metabolism</keyword>
<comment type="subcellular location">
    <subcellularLocation>
        <location evidence="3">Peroxisome</location>
    </subcellularLocation>
</comment>
<dbReference type="PIRSF" id="PIRSF000168">
    <property type="entry name" value="Acyl-CoA_oxidase"/>
    <property type="match status" value="1"/>
</dbReference>
<dbReference type="FunFam" id="1.20.140.10:FF:000015">
    <property type="entry name" value="Acyl-coenzyme A oxidase"/>
    <property type="match status" value="1"/>
</dbReference>
<evidence type="ECO:0000256" key="13">
    <source>
        <dbReference type="PIRSR" id="PIRSR000168-1"/>
    </source>
</evidence>
<keyword evidence="7 12" id="KW-0274">FAD</keyword>
<evidence type="ECO:0000256" key="6">
    <source>
        <dbReference type="ARBA" id="ARBA00022630"/>
    </source>
</evidence>
<dbReference type="Gene3D" id="1.10.540.10">
    <property type="entry name" value="Acyl-CoA dehydrogenase/oxidase, N-terminal domain"/>
    <property type="match status" value="1"/>
</dbReference>
<reference evidence="19" key="1">
    <citation type="journal article" date="2020" name="Fungal Divers.">
        <title>Resolving the Mortierellaceae phylogeny through synthesis of multi-gene phylogenetics and phylogenomics.</title>
        <authorList>
            <person name="Vandepol N."/>
            <person name="Liber J."/>
            <person name="Desiro A."/>
            <person name="Na H."/>
            <person name="Kennedy M."/>
            <person name="Barry K."/>
            <person name="Grigoriev I.V."/>
            <person name="Miller A.N."/>
            <person name="O'Donnell K."/>
            <person name="Stajich J.E."/>
            <person name="Bonito G."/>
        </authorList>
    </citation>
    <scope>NUCLEOTIDE SEQUENCE</scope>
    <source>
        <strain evidence="19">KOD1015</strain>
    </source>
</reference>
<evidence type="ECO:0000256" key="14">
    <source>
        <dbReference type="PIRSR" id="PIRSR000168-2"/>
    </source>
</evidence>
<dbReference type="PANTHER" id="PTHR10909:SF250">
    <property type="entry name" value="PEROXISOMAL ACYL-COENZYME A OXIDASE 1"/>
    <property type="match status" value="1"/>
</dbReference>
<dbReference type="Proteomes" id="UP000780801">
    <property type="component" value="Unassembled WGS sequence"/>
</dbReference>
<evidence type="ECO:0000313" key="19">
    <source>
        <dbReference type="EMBL" id="KAF9583785.1"/>
    </source>
</evidence>
<dbReference type="FunFam" id="1.20.140.10:FF:000013">
    <property type="entry name" value="Acyl-coenzyme A oxidase"/>
    <property type="match status" value="1"/>
</dbReference>
<keyword evidence="11" id="KW-0576">Peroxisome</keyword>
<feature type="domain" description="Acyl-CoA oxidase C-terminal" evidence="15">
    <location>
        <begin position="511"/>
        <end position="699"/>
    </location>
</feature>
<evidence type="ECO:0000256" key="12">
    <source>
        <dbReference type="PIRNR" id="PIRNR000168"/>
    </source>
</evidence>
<dbReference type="FunFam" id="1.10.540.10:FF:000015">
    <property type="entry name" value="Acyl-coenzyme A oxidase"/>
    <property type="match status" value="1"/>
</dbReference>
<dbReference type="GO" id="GO:0005777">
    <property type="term" value="C:peroxisome"/>
    <property type="evidence" value="ECO:0007669"/>
    <property type="project" value="UniProtKB-SubCell"/>
</dbReference>
<evidence type="ECO:0000256" key="11">
    <source>
        <dbReference type="ARBA" id="ARBA00023140"/>
    </source>
</evidence>
<accession>A0A9P6FXQ1</accession>
<dbReference type="GO" id="GO:0003997">
    <property type="term" value="F:acyl-CoA oxidase activity"/>
    <property type="evidence" value="ECO:0007669"/>
    <property type="project" value="UniProtKB-EC"/>
</dbReference>
<dbReference type="GO" id="GO:0071949">
    <property type="term" value="F:FAD binding"/>
    <property type="evidence" value="ECO:0007669"/>
    <property type="project" value="InterPro"/>
</dbReference>
<name>A0A9P6FXQ1_9FUNG</name>
<dbReference type="EMBL" id="JAABOA010000592">
    <property type="protein sequence ID" value="KAF9583785.1"/>
    <property type="molecule type" value="Genomic_DNA"/>
</dbReference>
<evidence type="ECO:0000256" key="7">
    <source>
        <dbReference type="ARBA" id="ARBA00022827"/>
    </source>
</evidence>
<comment type="pathway">
    <text evidence="4">Lipid metabolism; peroxisomal fatty acid beta-oxidation.</text>
</comment>
<dbReference type="InterPro" id="IPR036250">
    <property type="entry name" value="AcylCo_DH-like_C"/>
</dbReference>
<evidence type="ECO:0000256" key="3">
    <source>
        <dbReference type="ARBA" id="ARBA00004275"/>
    </source>
</evidence>
<dbReference type="InterPro" id="IPR046373">
    <property type="entry name" value="Acyl-CoA_Oxase/DH_mid-dom_sf"/>
</dbReference>
<dbReference type="Gene3D" id="2.40.110.10">
    <property type="entry name" value="Butyryl-CoA Dehydrogenase, subunit A, domain 2"/>
    <property type="match status" value="1"/>
</dbReference>
<keyword evidence="6 12" id="KW-0285">Flavoprotein</keyword>
<dbReference type="Gene3D" id="1.20.140.10">
    <property type="entry name" value="Butyryl-CoA Dehydrogenase, subunit A, domain 3"/>
    <property type="match status" value="2"/>
</dbReference>
<dbReference type="PANTHER" id="PTHR10909">
    <property type="entry name" value="ELECTRON TRANSPORT OXIDOREDUCTASE"/>
    <property type="match status" value="1"/>
</dbReference>
<evidence type="ECO:0000259" key="15">
    <source>
        <dbReference type="Pfam" id="PF01756"/>
    </source>
</evidence>
<evidence type="ECO:0000256" key="8">
    <source>
        <dbReference type="ARBA" id="ARBA00022832"/>
    </source>
</evidence>
<dbReference type="SUPFAM" id="SSF47203">
    <property type="entry name" value="Acyl-CoA dehydrogenase C-terminal domain-like"/>
    <property type="match status" value="2"/>
</dbReference>
<gene>
    <name evidence="19" type="primary">ACX5</name>
    <name evidence="19" type="ORF">BGW38_008548</name>
</gene>
<dbReference type="InterPro" id="IPR002655">
    <property type="entry name" value="Acyl-CoA_oxidase_C"/>
</dbReference>
<feature type="domain" description="Acyl-coenzyme A oxidase N-terminal" evidence="17">
    <location>
        <begin position="40"/>
        <end position="153"/>
    </location>
</feature>
<evidence type="ECO:0000256" key="2">
    <source>
        <dbReference type="ARBA" id="ARBA00001974"/>
    </source>
</evidence>
<dbReference type="InterPro" id="IPR009100">
    <property type="entry name" value="AcylCoA_DH/oxidase_NM_dom_sf"/>
</dbReference>
<dbReference type="InterPro" id="IPR037069">
    <property type="entry name" value="AcylCoA_DH/ox_N_sf"/>
</dbReference>
<evidence type="ECO:0000256" key="1">
    <source>
        <dbReference type="ARBA" id="ARBA00001201"/>
    </source>
</evidence>
<dbReference type="OrthoDB" id="538336at2759"/>
<evidence type="ECO:0000256" key="9">
    <source>
        <dbReference type="ARBA" id="ARBA00023002"/>
    </source>
</evidence>
<feature type="binding site" evidence="14">
    <location>
        <position position="159"/>
    </location>
    <ligand>
        <name>FAD</name>
        <dbReference type="ChEBI" id="CHEBI:57692"/>
    </ligand>
</feature>
<feature type="binding site" evidence="14">
    <location>
        <position position="198"/>
    </location>
    <ligand>
        <name>FAD</name>
        <dbReference type="ChEBI" id="CHEBI:57692"/>
    </ligand>
</feature>
<evidence type="ECO:0000259" key="18">
    <source>
        <dbReference type="Pfam" id="PF22924"/>
    </source>
</evidence>
<dbReference type="InterPro" id="IPR012258">
    <property type="entry name" value="Acyl-CoA_oxidase"/>
</dbReference>
<protein>
    <recommendedName>
        <fullName evidence="12">Acyl-coenzyme A oxidase</fullName>
    </recommendedName>
</protein>